<feature type="domain" description="PIN-like" evidence="1">
    <location>
        <begin position="7"/>
        <end position="105"/>
    </location>
</feature>
<comment type="caution">
    <text evidence="2">The sequence shown here is derived from an EMBL/GenBank/DDBJ whole genome shotgun (WGS) entry which is preliminary data.</text>
</comment>
<dbReference type="EMBL" id="JBIGIA010000001">
    <property type="protein sequence ID" value="MFG6455630.1"/>
    <property type="molecule type" value="Genomic_DNA"/>
</dbReference>
<protein>
    <submittedName>
        <fullName evidence="2">PIN domain-containing protein</fullName>
    </submittedName>
</protein>
<dbReference type="InterPro" id="IPR041494">
    <property type="entry name" value="PIN7"/>
</dbReference>
<keyword evidence="3" id="KW-1185">Reference proteome</keyword>
<evidence type="ECO:0000313" key="2">
    <source>
        <dbReference type="EMBL" id="MFG6455630.1"/>
    </source>
</evidence>
<accession>A0ABW7G147</accession>
<organism evidence="2 3">
    <name type="scientific">Pelomonas nitida</name>
    <dbReference type="NCBI Taxonomy" id="3299027"/>
    <lineage>
        <taxon>Bacteria</taxon>
        <taxon>Pseudomonadati</taxon>
        <taxon>Pseudomonadota</taxon>
        <taxon>Betaproteobacteria</taxon>
        <taxon>Burkholderiales</taxon>
        <taxon>Sphaerotilaceae</taxon>
        <taxon>Roseateles</taxon>
    </lineage>
</organism>
<name>A0ABW7G147_9BURK</name>
<dbReference type="Pfam" id="PF18475">
    <property type="entry name" value="PIN7"/>
    <property type="match status" value="1"/>
</dbReference>
<sequence>MRTNYVLIDYENVQPELVRGLDAEHFKVLLFVGASQAKLSFDIVSAMQELGPRARYIKITGNGPNALDFHIAFYIGRLAAQDASAYFHVISKDTGFDPLIQHLKAEKIPVVRSKSIEDIPLLKASNCKSLPEKVDVVVANLRQRGASKPRTIKTLTSTVSSLFQKQLPEDELTSLLDTLQANGLVALNGTKISYSLPDAAA</sequence>
<dbReference type="Proteomes" id="UP001606305">
    <property type="component" value="Unassembled WGS sequence"/>
</dbReference>
<evidence type="ECO:0000313" key="3">
    <source>
        <dbReference type="Proteomes" id="UP001606305"/>
    </source>
</evidence>
<gene>
    <name evidence="2" type="ORF">ACG00X_02185</name>
</gene>
<proteinExistence type="predicted"/>
<dbReference type="RefSeq" id="WP_394486284.1">
    <property type="nucleotide sequence ID" value="NZ_JBIGIA010000001.1"/>
</dbReference>
<reference evidence="2 3" key="1">
    <citation type="submission" date="2024-09" db="EMBL/GenBank/DDBJ databases">
        <title>Novel species of the genus Pelomonas and Roseateles isolated from streams.</title>
        <authorList>
            <person name="Lu H."/>
        </authorList>
    </citation>
    <scope>NUCLEOTIDE SEQUENCE [LARGE SCALE GENOMIC DNA]</scope>
    <source>
        <strain evidence="2 3">BYS96W</strain>
    </source>
</reference>
<evidence type="ECO:0000259" key="1">
    <source>
        <dbReference type="Pfam" id="PF18475"/>
    </source>
</evidence>